<dbReference type="InterPro" id="IPR003903">
    <property type="entry name" value="UIM_dom"/>
</dbReference>
<organism evidence="15 16">
    <name type="scientific">Suillus subaureus</name>
    <dbReference type="NCBI Taxonomy" id="48587"/>
    <lineage>
        <taxon>Eukaryota</taxon>
        <taxon>Fungi</taxon>
        <taxon>Dikarya</taxon>
        <taxon>Basidiomycota</taxon>
        <taxon>Agaricomycotina</taxon>
        <taxon>Agaricomycetes</taxon>
        <taxon>Agaricomycetidae</taxon>
        <taxon>Boletales</taxon>
        <taxon>Suillineae</taxon>
        <taxon>Suillaceae</taxon>
        <taxon>Suillus</taxon>
    </lineage>
</organism>
<comment type="similarity">
    <text evidence="3">Belongs to the STAM family.</text>
</comment>
<accession>A0A9P7JE99</accession>
<feature type="compositionally biased region" description="Pro residues" evidence="12">
    <location>
        <begin position="460"/>
        <end position="469"/>
    </location>
</feature>
<dbReference type="CDD" id="cd21386">
    <property type="entry name" value="GAT_Hse1"/>
    <property type="match status" value="1"/>
</dbReference>
<dbReference type="PANTHER" id="PTHR45929">
    <property type="entry name" value="JAK PATHWAY SIGNAL TRANSDUCTION ADAPTOR MOLECULE"/>
    <property type="match status" value="1"/>
</dbReference>
<dbReference type="PRINTS" id="PR00499">
    <property type="entry name" value="P67PHOX"/>
</dbReference>
<dbReference type="Pfam" id="PF00790">
    <property type="entry name" value="VHS"/>
    <property type="match status" value="1"/>
</dbReference>
<evidence type="ECO:0000256" key="12">
    <source>
        <dbReference type="SAM" id="MobiDB-lite"/>
    </source>
</evidence>
<dbReference type="RefSeq" id="XP_041193644.1">
    <property type="nucleotide sequence ID" value="XM_041335537.1"/>
</dbReference>
<dbReference type="SUPFAM" id="SSF48464">
    <property type="entry name" value="ENTH/VHS domain"/>
    <property type="match status" value="1"/>
</dbReference>
<dbReference type="CDD" id="cd16978">
    <property type="entry name" value="VHS_HSE1"/>
    <property type="match status" value="1"/>
</dbReference>
<evidence type="ECO:0000256" key="1">
    <source>
        <dbReference type="ARBA" id="ARBA00002654"/>
    </source>
</evidence>
<dbReference type="PROSITE" id="PS50002">
    <property type="entry name" value="SH3"/>
    <property type="match status" value="1"/>
</dbReference>
<dbReference type="PANTHER" id="PTHR45929:SF3">
    <property type="entry name" value="JAK PATHWAY SIGNAL TRANSDUCTION ADAPTOR MOLECULE"/>
    <property type="match status" value="1"/>
</dbReference>
<dbReference type="InterPro" id="IPR036028">
    <property type="entry name" value="SH3-like_dom_sf"/>
</dbReference>
<feature type="domain" description="SH3" evidence="13">
    <location>
        <begin position="258"/>
        <end position="317"/>
    </location>
</feature>
<evidence type="ECO:0000313" key="15">
    <source>
        <dbReference type="EMBL" id="KAG1817225.1"/>
    </source>
</evidence>
<dbReference type="CDD" id="cd11805">
    <property type="entry name" value="SH3_GRB2_like_C"/>
    <property type="match status" value="1"/>
</dbReference>
<feature type="compositionally biased region" description="Low complexity" evidence="12">
    <location>
        <begin position="740"/>
        <end position="756"/>
    </location>
</feature>
<evidence type="ECO:0000259" key="14">
    <source>
        <dbReference type="PROSITE" id="PS50179"/>
    </source>
</evidence>
<evidence type="ECO:0000256" key="11">
    <source>
        <dbReference type="PROSITE-ProRule" id="PRU00192"/>
    </source>
</evidence>
<evidence type="ECO:0000256" key="4">
    <source>
        <dbReference type="ARBA" id="ARBA00017923"/>
    </source>
</evidence>
<feature type="compositionally biased region" description="Basic and acidic residues" evidence="12">
    <location>
        <begin position="159"/>
        <end position="182"/>
    </location>
</feature>
<protein>
    <recommendedName>
        <fullName evidence="4">Class E vacuolar protein-sorting machinery protein HSE1</fullName>
    </recommendedName>
    <alternativeName>
        <fullName evidence="5">Class E vacuolar protein-sorting machinery protein hse1</fullName>
    </alternativeName>
</protein>
<feature type="region of interest" description="Disordered" evidence="12">
    <location>
        <begin position="607"/>
        <end position="797"/>
    </location>
</feature>
<dbReference type="SMART" id="SM00326">
    <property type="entry name" value="SH3"/>
    <property type="match status" value="1"/>
</dbReference>
<evidence type="ECO:0000256" key="6">
    <source>
        <dbReference type="ARBA" id="ARBA00022443"/>
    </source>
</evidence>
<feature type="compositionally biased region" description="Low complexity" evidence="12">
    <location>
        <begin position="470"/>
        <end position="489"/>
    </location>
</feature>
<keyword evidence="7" id="KW-0813">Transport</keyword>
<feature type="compositionally biased region" description="Low complexity" evidence="12">
    <location>
        <begin position="497"/>
        <end position="537"/>
    </location>
</feature>
<feature type="domain" description="VHS" evidence="14">
    <location>
        <begin position="17"/>
        <end position="147"/>
    </location>
</feature>
<comment type="caution">
    <text evidence="15">The sequence shown here is derived from an EMBL/GenBank/DDBJ whole genome shotgun (WGS) entry which is preliminary data.</text>
</comment>
<dbReference type="GO" id="GO:0010008">
    <property type="term" value="C:endosome membrane"/>
    <property type="evidence" value="ECO:0007669"/>
    <property type="project" value="UniProtKB-SubCell"/>
</dbReference>
<dbReference type="SUPFAM" id="SSF50044">
    <property type="entry name" value="SH3-domain"/>
    <property type="match status" value="1"/>
</dbReference>
<evidence type="ECO:0000256" key="5">
    <source>
        <dbReference type="ARBA" id="ARBA00018978"/>
    </source>
</evidence>
<name>A0A9P7JE99_9AGAM</name>
<dbReference type="GO" id="GO:0043130">
    <property type="term" value="F:ubiquitin binding"/>
    <property type="evidence" value="ECO:0007669"/>
    <property type="project" value="InterPro"/>
</dbReference>
<dbReference type="Proteomes" id="UP000807769">
    <property type="component" value="Unassembled WGS sequence"/>
</dbReference>
<feature type="compositionally biased region" description="Low complexity" evidence="12">
    <location>
        <begin position="655"/>
        <end position="670"/>
    </location>
</feature>
<keyword evidence="9" id="KW-0653">Protein transport</keyword>
<comment type="subcellular location">
    <subcellularLocation>
        <location evidence="2">Endosome membrane</location>
        <topology evidence="2">Peripheral membrane protein</topology>
        <orientation evidence="2">Cytoplasmic side</orientation>
    </subcellularLocation>
</comment>
<dbReference type="InterPro" id="IPR050670">
    <property type="entry name" value="STAM"/>
</dbReference>
<dbReference type="InterPro" id="IPR004152">
    <property type="entry name" value="GAT_dom"/>
</dbReference>
<evidence type="ECO:0000256" key="3">
    <source>
        <dbReference type="ARBA" id="ARBA00009666"/>
    </source>
</evidence>
<dbReference type="InterPro" id="IPR001452">
    <property type="entry name" value="SH3_domain"/>
</dbReference>
<feature type="compositionally biased region" description="Polar residues" evidence="12">
    <location>
        <begin position="644"/>
        <end position="654"/>
    </location>
</feature>
<evidence type="ECO:0000256" key="9">
    <source>
        <dbReference type="ARBA" id="ARBA00022927"/>
    </source>
</evidence>
<feature type="region of interest" description="Disordered" evidence="12">
    <location>
        <begin position="145"/>
        <end position="217"/>
    </location>
</feature>
<dbReference type="GO" id="GO:0035091">
    <property type="term" value="F:phosphatidylinositol binding"/>
    <property type="evidence" value="ECO:0007669"/>
    <property type="project" value="InterPro"/>
</dbReference>
<evidence type="ECO:0000256" key="7">
    <source>
        <dbReference type="ARBA" id="ARBA00022448"/>
    </source>
</evidence>
<evidence type="ECO:0000313" key="16">
    <source>
        <dbReference type="Proteomes" id="UP000807769"/>
    </source>
</evidence>
<feature type="compositionally biased region" description="Gly residues" evidence="12">
    <location>
        <begin position="721"/>
        <end position="730"/>
    </location>
</feature>
<evidence type="ECO:0000256" key="10">
    <source>
        <dbReference type="ARBA" id="ARBA00023136"/>
    </source>
</evidence>
<feature type="compositionally biased region" description="Low complexity" evidence="12">
    <location>
        <begin position="547"/>
        <end position="562"/>
    </location>
</feature>
<proteinExistence type="inferred from homology"/>
<dbReference type="InterPro" id="IPR002014">
    <property type="entry name" value="VHS_dom"/>
</dbReference>
<keyword evidence="6 11" id="KW-0728">SH3 domain</keyword>
<dbReference type="GO" id="GO:0043328">
    <property type="term" value="P:protein transport to vacuole involved in ubiquitin-dependent protein catabolic process via the multivesicular body sorting pathway"/>
    <property type="evidence" value="ECO:0007669"/>
    <property type="project" value="TreeGrafter"/>
</dbReference>
<dbReference type="Gene3D" id="2.30.30.40">
    <property type="entry name" value="SH3 Domains"/>
    <property type="match status" value="1"/>
</dbReference>
<comment type="function">
    <text evidence="1">Component of the ESCRT-0 complex which is the sorting receptor for ubiquitinated cargo proteins at the multivesicular body (MVB).</text>
</comment>
<dbReference type="SUPFAM" id="SSF89009">
    <property type="entry name" value="GAT-like domain"/>
    <property type="match status" value="1"/>
</dbReference>
<dbReference type="PROSITE" id="PS50179">
    <property type="entry name" value="VHS"/>
    <property type="match status" value="1"/>
</dbReference>
<dbReference type="Gene3D" id="1.20.5.1940">
    <property type="match status" value="1"/>
</dbReference>
<feature type="compositionally biased region" description="Low complexity" evidence="12">
    <location>
        <begin position="188"/>
        <end position="199"/>
    </location>
</feature>
<dbReference type="Gene3D" id="1.25.40.90">
    <property type="match status" value="1"/>
</dbReference>
<reference evidence="15" key="1">
    <citation type="journal article" date="2020" name="New Phytol.">
        <title>Comparative genomics reveals dynamic genome evolution in host specialist ectomycorrhizal fungi.</title>
        <authorList>
            <person name="Lofgren L.A."/>
            <person name="Nguyen N.H."/>
            <person name="Vilgalys R."/>
            <person name="Ruytinx J."/>
            <person name="Liao H.L."/>
            <person name="Branco S."/>
            <person name="Kuo A."/>
            <person name="LaButti K."/>
            <person name="Lipzen A."/>
            <person name="Andreopoulos W."/>
            <person name="Pangilinan J."/>
            <person name="Riley R."/>
            <person name="Hundley H."/>
            <person name="Na H."/>
            <person name="Barry K."/>
            <person name="Grigoriev I.V."/>
            <person name="Stajich J.E."/>
            <person name="Kennedy P.G."/>
        </authorList>
    </citation>
    <scope>NUCLEOTIDE SEQUENCE</scope>
    <source>
        <strain evidence="15">MN1</strain>
    </source>
</reference>
<dbReference type="EMBL" id="JABBWG010000014">
    <property type="protein sequence ID" value="KAG1817225.1"/>
    <property type="molecule type" value="Genomic_DNA"/>
</dbReference>
<sequence length="797" mass="86464">MFRANQANPYDDVVAKATDENLTGENWEVILNLCDKVQEEGEQGARNVIAALLKRLAHRSPNVQLYALSLGESLSKNCGIDLHRELASRAFTGALEKLVVDRTTHEKVRRRALGLIAMWTAEFEHDPTLGIMENCYNNLKAKSYQFETPSEPPPPSVDDEARRREEEELQRALEISMRDKGGRSTYVPAASAGPSGAAAKHASGYVPAQSPSPKAPAYVANSHYSNARTTSGYSATSTGASAMAASSTSSLPSQVSTAVVTRVRALHTFEPTEPGELAFEKGDVIKVVDRGYKDWWRGQLKGRTGIFPVNYVEPLPEPTAAELAREAEQEAAVFAQAANVDRLLSMLRNLDASRENLADNEEIQELYRSCMALRPKIVKLIDKYNQKRADLVSMNESFVKARTIFDRIMEDSLARHTTMYDSGPHPAQPYGYGYDQPQPYGYGGPNNAYQHQPEHQPQSQPHPGPPQHPDPVYAYQQGQAYGAQVGGAPYPQPAQIPYPQTSQSPYPQQQLQQQPQQQPQQQQLHPQQQQQPQTQQPAEYSPGAHAQQPQPQLQPQTQQQPQSAGPPYIYDPNATYPDPNAQAWAQYYAQGGTDTAGAVYFISVPGVSDASSPPEQTPQSHQSPLDPYQAQAQQPPAHQETMHHSPTSQHATYMNPNPQQSQYPSQQYYQDPASAPQVSPTSATGGISSLQRRSSATAGGPASYSYHSPPHQQQLSPIGQSGYGGPGSEGHGYAPPASDSYGPPAAGGYAQSPSSGPGYGGSPSGEYPQGPGAHGSVHALQNQFLDMSIGGPQVATS</sequence>
<dbReference type="PROSITE" id="PS50330">
    <property type="entry name" value="UIM"/>
    <property type="match status" value="1"/>
</dbReference>
<evidence type="ECO:0000256" key="8">
    <source>
        <dbReference type="ARBA" id="ARBA00022753"/>
    </source>
</evidence>
<keyword evidence="8" id="KW-0967">Endosome</keyword>
<feature type="compositionally biased region" description="Polar residues" evidence="12">
    <location>
        <begin position="609"/>
        <end position="623"/>
    </location>
</feature>
<dbReference type="GeneID" id="64629554"/>
<feature type="region of interest" description="Disordered" evidence="12">
    <location>
        <begin position="419"/>
        <end position="577"/>
    </location>
</feature>
<dbReference type="Pfam" id="PF07653">
    <property type="entry name" value="SH3_2"/>
    <property type="match status" value="1"/>
</dbReference>
<feature type="compositionally biased region" description="Low complexity" evidence="12">
    <location>
        <begin position="627"/>
        <end position="639"/>
    </location>
</feature>
<dbReference type="OrthoDB" id="10255964at2759"/>
<dbReference type="PRINTS" id="PR00452">
    <property type="entry name" value="SH3DOMAIN"/>
</dbReference>
<feature type="compositionally biased region" description="Low complexity" evidence="12">
    <location>
        <begin position="428"/>
        <end position="459"/>
    </location>
</feature>
<evidence type="ECO:0000256" key="2">
    <source>
        <dbReference type="ARBA" id="ARBA00004125"/>
    </source>
</evidence>
<dbReference type="InterPro" id="IPR008942">
    <property type="entry name" value="ENTH_VHS"/>
</dbReference>
<gene>
    <name evidence="15" type="ORF">BJ212DRAFT_1351606</name>
</gene>
<evidence type="ECO:0000259" key="13">
    <source>
        <dbReference type="PROSITE" id="PS50002"/>
    </source>
</evidence>
<dbReference type="SMART" id="SM00288">
    <property type="entry name" value="VHS"/>
    <property type="match status" value="1"/>
</dbReference>
<keyword evidence="16" id="KW-1185">Reference proteome</keyword>
<keyword evidence="10" id="KW-0472">Membrane</keyword>
<dbReference type="AlphaFoldDB" id="A0A9P7JE99"/>
<dbReference type="Pfam" id="PF03127">
    <property type="entry name" value="GAT"/>
    <property type="match status" value="1"/>
</dbReference>
<dbReference type="GO" id="GO:0033565">
    <property type="term" value="C:ESCRT-0 complex"/>
    <property type="evidence" value="ECO:0007669"/>
    <property type="project" value="TreeGrafter"/>
</dbReference>
<feature type="compositionally biased region" description="Polar residues" evidence="12">
    <location>
        <begin position="676"/>
        <end position="697"/>
    </location>
</feature>